<feature type="transmembrane region" description="Helical" evidence="1">
    <location>
        <begin position="276"/>
        <end position="294"/>
    </location>
</feature>
<dbReference type="InterPro" id="IPR052734">
    <property type="entry name" value="Nod_factor_acetyltransferase"/>
</dbReference>
<feature type="transmembrane region" description="Helical" evidence="1">
    <location>
        <begin position="306"/>
        <end position="327"/>
    </location>
</feature>
<dbReference type="InterPro" id="IPR002656">
    <property type="entry name" value="Acyl_transf_3_dom"/>
</dbReference>
<evidence type="ECO:0000313" key="4">
    <source>
        <dbReference type="Proteomes" id="UP000051802"/>
    </source>
</evidence>
<dbReference type="GO" id="GO:0016747">
    <property type="term" value="F:acyltransferase activity, transferring groups other than amino-acyl groups"/>
    <property type="evidence" value="ECO:0007669"/>
    <property type="project" value="InterPro"/>
</dbReference>
<keyword evidence="1" id="KW-0812">Transmembrane</keyword>
<proteinExistence type="predicted"/>
<dbReference type="Proteomes" id="UP000051802">
    <property type="component" value="Unassembled WGS sequence"/>
</dbReference>
<evidence type="ECO:0000259" key="2">
    <source>
        <dbReference type="Pfam" id="PF01757"/>
    </source>
</evidence>
<accession>A0A0R0B0C0</accession>
<dbReference type="PANTHER" id="PTHR37312">
    <property type="entry name" value="MEMBRANE-BOUND ACYLTRANSFERASE YKRP-RELATED"/>
    <property type="match status" value="1"/>
</dbReference>
<dbReference type="Pfam" id="PF01757">
    <property type="entry name" value="Acyl_transf_3"/>
    <property type="match status" value="1"/>
</dbReference>
<dbReference type="RefSeq" id="WP_057644741.1">
    <property type="nucleotide sequence ID" value="NZ_LLXU01000055.1"/>
</dbReference>
<feature type="domain" description="Acyltransferase 3" evidence="2">
    <location>
        <begin position="11"/>
        <end position="323"/>
    </location>
</feature>
<comment type="caution">
    <text evidence="3">The sequence shown here is derived from an EMBL/GenBank/DDBJ whole genome shotgun (WGS) entry which is preliminary data.</text>
</comment>
<keyword evidence="1" id="KW-1133">Transmembrane helix</keyword>
<sequence>MNPVARERDGRIDATRAIAIVLVVLGHAKGVPQAYTLLAFSFHVPLFFFLSGWVGAAYGRPRGDAETWGKLLRGLVVPYVFFFFVAYAYWLATRHIGAKAARWGTLPWWDPLTGLVQGTGEGLYVQPALWFLPALFVTAIAFHYLGKRIPAAVLALAMAVVACLWCAWFPGQGVRLPWGLDVLPVSLFFFAAGAAFARHAQAAAAHPALRWWGVPLLLAVLWLPLAWINGKVDVNLLRFGQWPALFLLVALLGTALMLHVGGWIQRVPGVQWIGRNTLLILCTHFLVLFFLSGVRSVAGITAPPGPAWALFASAVAIAVAVPLRVVLARWAPWTLGLSPGPRARAPIQATPEVGSQ</sequence>
<feature type="transmembrane region" description="Helical" evidence="1">
    <location>
        <begin position="71"/>
        <end position="90"/>
    </location>
</feature>
<feature type="transmembrane region" description="Helical" evidence="1">
    <location>
        <begin position="152"/>
        <end position="170"/>
    </location>
</feature>
<evidence type="ECO:0000313" key="3">
    <source>
        <dbReference type="EMBL" id="KRG46387.1"/>
    </source>
</evidence>
<protein>
    <recommendedName>
        <fullName evidence="2">Acyltransferase 3 domain-containing protein</fullName>
    </recommendedName>
</protein>
<dbReference type="STRING" id="676599.ARC20_05160"/>
<dbReference type="EMBL" id="LLXU01000055">
    <property type="protein sequence ID" value="KRG46387.1"/>
    <property type="molecule type" value="Genomic_DNA"/>
</dbReference>
<feature type="transmembrane region" description="Helical" evidence="1">
    <location>
        <begin position="209"/>
        <end position="230"/>
    </location>
</feature>
<feature type="transmembrane region" description="Helical" evidence="1">
    <location>
        <begin position="128"/>
        <end position="145"/>
    </location>
</feature>
<name>A0A0R0B0C0_9GAMM</name>
<reference evidence="3 4" key="1">
    <citation type="submission" date="2015-10" db="EMBL/GenBank/DDBJ databases">
        <title>Genome sequencing and analysis of members of genus Stenotrophomonas.</title>
        <authorList>
            <person name="Patil P.P."/>
            <person name="Midha S."/>
            <person name="Patil P.B."/>
        </authorList>
    </citation>
    <scope>NUCLEOTIDE SEQUENCE [LARGE SCALE GENOMIC DNA]</scope>
    <source>
        <strain evidence="3 4">JCM 16536</strain>
    </source>
</reference>
<organism evidence="3 4">
    <name type="scientific">Stenotrophomonas panacihumi</name>
    <dbReference type="NCBI Taxonomy" id="676599"/>
    <lineage>
        <taxon>Bacteria</taxon>
        <taxon>Pseudomonadati</taxon>
        <taxon>Pseudomonadota</taxon>
        <taxon>Gammaproteobacteria</taxon>
        <taxon>Lysobacterales</taxon>
        <taxon>Lysobacteraceae</taxon>
        <taxon>Stenotrophomonas</taxon>
    </lineage>
</organism>
<evidence type="ECO:0000256" key="1">
    <source>
        <dbReference type="SAM" id="Phobius"/>
    </source>
</evidence>
<feature type="transmembrane region" description="Helical" evidence="1">
    <location>
        <begin position="176"/>
        <end position="197"/>
    </location>
</feature>
<keyword evidence="1" id="KW-0472">Membrane</keyword>
<feature type="transmembrane region" description="Helical" evidence="1">
    <location>
        <begin position="242"/>
        <end position="264"/>
    </location>
</feature>
<dbReference type="OrthoDB" id="9814956at2"/>
<gene>
    <name evidence="3" type="ORF">ARC20_05160</name>
</gene>
<keyword evidence="4" id="KW-1185">Reference proteome</keyword>
<feature type="transmembrane region" description="Helical" evidence="1">
    <location>
        <begin position="34"/>
        <end position="59"/>
    </location>
</feature>
<dbReference type="PANTHER" id="PTHR37312:SF1">
    <property type="entry name" value="MEMBRANE-BOUND ACYLTRANSFERASE YKRP-RELATED"/>
    <property type="match status" value="1"/>
</dbReference>
<dbReference type="AlphaFoldDB" id="A0A0R0B0C0"/>